<proteinExistence type="predicted"/>
<protein>
    <submittedName>
        <fullName evidence="1">Uncharacterized protein</fullName>
    </submittedName>
</protein>
<organism evidence="1 2">
    <name type="scientific">Thermogladius calderae (strain DSM 22663 / VKM B-2946 / 1633)</name>
    <dbReference type="NCBI Taxonomy" id="1184251"/>
    <lineage>
        <taxon>Archaea</taxon>
        <taxon>Thermoproteota</taxon>
        <taxon>Thermoprotei</taxon>
        <taxon>Desulfurococcales</taxon>
        <taxon>Desulfurococcaceae</taxon>
        <taxon>Thermogladius</taxon>
    </lineage>
</organism>
<dbReference type="InParanoid" id="I3TFW3"/>
<gene>
    <name evidence="1" type="ordered locus">TCELL_1228</name>
</gene>
<evidence type="ECO:0000313" key="2">
    <source>
        <dbReference type="Proteomes" id="UP000005270"/>
    </source>
</evidence>
<dbReference type="eggNOG" id="arCOG08835">
    <property type="taxonomic scope" value="Archaea"/>
</dbReference>
<dbReference type="Proteomes" id="UP000005270">
    <property type="component" value="Chromosome"/>
</dbReference>
<dbReference type="EMBL" id="CP003531">
    <property type="protein sequence ID" value="AFK51651.1"/>
    <property type="molecule type" value="Genomic_DNA"/>
</dbReference>
<name>I3TFW3_THEC1</name>
<dbReference type="RefSeq" id="WP_014737901.1">
    <property type="nucleotide sequence ID" value="NC_017954.1"/>
</dbReference>
<dbReference type="GeneID" id="13013547"/>
<dbReference type="KEGG" id="thg:TCELL_1228"/>
<keyword evidence="2" id="KW-1185">Reference proteome</keyword>
<dbReference type="HOGENOM" id="CLU_1100991_0_0_2"/>
<reference evidence="1 2" key="1">
    <citation type="journal article" date="2012" name="J. Bacteriol.">
        <title>Complete genome sequence of the hyperthermophilic cellulolytic Crenarchaeon 'Thermogladius cellulolyticus' 1633.</title>
        <authorList>
            <person name="Mardanov A.V."/>
            <person name="Kochetkova T.V."/>
            <person name="Beletsky A.V."/>
            <person name="Bonch-Osmolovskaya E.A."/>
            <person name="Ravin N.V."/>
            <person name="Skryabin K.G."/>
        </authorList>
    </citation>
    <scope>NUCLEOTIDE SEQUENCE [LARGE SCALE GENOMIC DNA]</scope>
    <source>
        <strain evidence="2">DSM 22663 / VKM B-2946 / 1633</strain>
    </source>
</reference>
<sequence>MVTEQEIYNLITRLNIDYSRLELLKDLSAEANLLLRSKLVKVVKLGYDDVLNITSLSPDKNILVTVRLEDYKFTVYIEKGVLVSSSMVSLTQSSTRVAGLKPLVVLAMSAKDRPVTAYVYEVLPLVEEEKTSQVPEKPRAEAQKGEAPSVQQSLLAVEAEKIKSFNSELERLVNDYSSFYGCKVLSYGVSLSKGVLYVRVSVKRAGFMKKCEHLKLKEAIEKDLELLASKYDVNIPVKILVSLEQ</sequence>
<evidence type="ECO:0000313" key="1">
    <source>
        <dbReference type="EMBL" id="AFK51651.1"/>
    </source>
</evidence>
<dbReference type="AlphaFoldDB" id="I3TFW3"/>
<accession>I3TFW3</accession>